<dbReference type="Proteomes" id="UP000315647">
    <property type="component" value="Chromosome"/>
</dbReference>
<accession>A0A517QGF0</accession>
<evidence type="ECO:0000313" key="2">
    <source>
        <dbReference type="EMBL" id="QDT30713.1"/>
    </source>
</evidence>
<sequence length="78" mass="8704">MNLVGIFYENSGNDRRNSVHVNHVSSEWSGICKNIKKIGDFDHVDRRCTGMSAHLGQKHGSPGPRHSLQISIDDPHLV</sequence>
<protein>
    <submittedName>
        <fullName evidence="2">Uncharacterized protein</fullName>
    </submittedName>
</protein>
<reference evidence="2 3" key="1">
    <citation type="submission" date="2019-03" db="EMBL/GenBank/DDBJ databases">
        <title>Deep-cultivation of Planctomycetes and their phenomic and genomic characterization uncovers novel biology.</title>
        <authorList>
            <person name="Wiegand S."/>
            <person name="Jogler M."/>
            <person name="Boedeker C."/>
            <person name="Pinto D."/>
            <person name="Vollmers J."/>
            <person name="Rivas-Marin E."/>
            <person name="Kohn T."/>
            <person name="Peeters S.H."/>
            <person name="Heuer A."/>
            <person name="Rast P."/>
            <person name="Oberbeckmann S."/>
            <person name="Bunk B."/>
            <person name="Jeske O."/>
            <person name="Meyerdierks A."/>
            <person name="Storesund J.E."/>
            <person name="Kallscheuer N."/>
            <person name="Luecker S."/>
            <person name="Lage O.M."/>
            <person name="Pohl T."/>
            <person name="Merkel B.J."/>
            <person name="Hornburger P."/>
            <person name="Mueller R.-W."/>
            <person name="Bruemmer F."/>
            <person name="Labrenz M."/>
            <person name="Spormann A.M."/>
            <person name="Op den Camp H."/>
            <person name="Overmann J."/>
            <person name="Amann R."/>
            <person name="Jetten M.S.M."/>
            <person name="Mascher T."/>
            <person name="Medema M.H."/>
            <person name="Devos D.P."/>
            <person name="Kaster A.-K."/>
            <person name="Ovreas L."/>
            <person name="Rohde M."/>
            <person name="Galperin M.Y."/>
            <person name="Jogler C."/>
        </authorList>
    </citation>
    <scope>NUCLEOTIDE SEQUENCE [LARGE SCALE GENOMIC DNA]</scope>
    <source>
        <strain evidence="2 3">Enr10</strain>
    </source>
</reference>
<keyword evidence="3" id="KW-1185">Reference proteome</keyword>
<gene>
    <name evidence="2" type="ORF">Enr10x_60810</name>
</gene>
<organism evidence="2 3">
    <name type="scientific">Gimesia panareensis</name>
    <dbReference type="NCBI Taxonomy" id="2527978"/>
    <lineage>
        <taxon>Bacteria</taxon>
        <taxon>Pseudomonadati</taxon>
        <taxon>Planctomycetota</taxon>
        <taxon>Planctomycetia</taxon>
        <taxon>Planctomycetales</taxon>
        <taxon>Planctomycetaceae</taxon>
        <taxon>Gimesia</taxon>
    </lineage>
</organism>
<dbReference type="EMBL" id="CP037421">
    <property type="protein sequence ID" value="QDT30713.1"/>
    <property type="molecule type" value="Genomic_DNA"/>
</dbReference>
<name>A0A517QGF0_9PLAN</name>
<feature type="region of interest" description="Disordered" evidence="1">
    <location>
        <begin position="52"/>
        <end position="78"/>
    </location>
</feature>
<evidence type="ECO:0000256" key="1">
    <source>
        <dbReference type="SAM" id="MobiDB-lite"/>
    </source>
</evidence>
<dbReference type="AlphaFoldDB" id="A0A517QGF0"/>
<proteinExistence type="predicted"/>
<evidence type="ECO:0000313" key="3">
    <source>
        <dbReference type="Proteomes" id="UP000315647"/>
    </source>
</evidence>